<evidence type="ECO:0000259" key="1">
    <source>
        <dbReference type="PROSITE" id="PS50994"/>
    </source>
</evidence>
<gene>
    <name evidence="2" type="ORF">Tco_0953933</name>
</gene>
<dbReference type="PANTHER" id="PTHR47266">
    <property type="entry name" value="ENDONUCLEASE-RELATED"/>
    <property type="match status" value="1"/>
</dbReference>
<keyword evidence="3" id="KW-1185">Reference proteome</keyword>
<feature type="domain" description="Integrase catalytic" evidence="1">
    <location>
        <begin position="1"/>
        <end position="165"/>
    </location>
</feature>
<accession>A0ABQ5E1N2</accession>
<dbReference type="InterPro" id="IPR036397">
    <property type="entry name" value="RNaseH_sf"/>
</dbReference>
<reference evidence="2" key="1">
    <citation type="journal article" date="2022" name="Int. J. Mol. Sci.">
        <title>Draft Genome of Tanacetum Coccineum: Genomic Comparison of Closely Related Tanacetum-Family Plants.</title>
        <authorList>
            <person name="Yamashiro T."/>
            <person name="Shiraishi A."/>
            <person name="Nakayama K."/>
            <person name="Satake H."/>
        </authorList>
    </citation>
    <scope>NUCLEOTIDE SEQUENCE</scope>
</reference>
<protein>
    <recommendedName>
        <fullName evidence="1">Integrase catalytic domain-containing protein</fullName>
    </recommendedName>
</protein>
<dbReference type="InterPro" id="IPR001584">
    <property type="entry name" value="Integrase_cat-core"/>
</dbReference>
<evidence type="ECO:0000313" key="3">
    <source>
        <dbReference type="Proteomes" id="UP001151760"/>
    </source>
</evidence>
<organism evidence="2 3">
    <name type="scientific">Tanacetum coccineum</name>
    <dbReference type="NCBI Taxonomy" id="301880"/>
    <lineage>
        <taxon>Eukaryota</taxon>
        <taxon>Viridiplantae</taxon>
        <taxon>Streptophyta</taxon>
        <taxon>Embryophyta</taxon>
        <taxon>Tracheophyta</taxon>
        <taxon>Spermatophyta</taxon>
        <taxon>Magnoliopsida</taxon>
        <taxon>eudicotyledons</taxon>
        <taxon>Gunneridae</taxon>
        <taxon>Pentapetalae</taxon>
        <taxon>asterids</taxon>
        <taxon>campanulids</taxon>
        <taxon>Asterales</taxon>
        <taxon>Asteraceae</taxon>
        <taxon>Asteroideae</taxon>
        <taxon>Anthemideae</taxon>
        <taxon>Anthemidinae</taxon>
        <taxon>Tanacetum</taxon>
    </lineage>
</organism>
<name>A0ABQ5E1N2_9ASTR</name>
<dbReference type="InterPro" id="IPR012337">
    <property type="entry name" value="RNaseH-like_sf"/>
</dbReference>
<dbReference type="PROSITE" id="PS50994">
    <property type="entry name" value="INTEGRASE"/>
    <property type="match status" value="1"/>
</dbReference>
<reference evidence="2" key="2">
    <citation type="submission" date="2022-01" db="EMBL/GenBank/DDBJ databases">
        <authorList>
            <person name="Yamashiro T."/>
            <person name="Shiraishi A."/>
            <person name="Satake H."/>
            <person name="Nakayama K."/>
        </authorList>
    </citation>
    <scope>NUCLEOTIDE SEQUENCE</scope>
</reference>
<evidence type="ECO:0000313" key="2">
    <source>
        <dbReference type="EMBL" id="GJT45218.1"/>
    </source>
</evidence>
<proteinExistence type="predicted"/>
<dbReference type="SUPFAM" id="SSF53098">
    <property type="entry name" value="Ribonuclease H-like"/>
    <property type="match status" value="1"/>
</dbReference>
<comment type="caution">
    <text evidence="2">The sequence shown here is derived from an EMBL/GenBank/DDBJ whole genome shotgun (WGS) entry which is preliminary data.</text>
</comment>
<dbReference type="Proteomes" id="UP001151760">
    <property type="component" value="Unassembled WGS sequence"/>
</dbReference>
<dbReference type="InterPro" id="IPR052160">
    <property type="entry name" value="Gypsy_RT_Integrase-like"/>
</dbReference>
<sequence length="313" mass="36026">MPLSSIIVYEIFDIWGINFMGPFPPSFGNVYILLAVDYVSKWVEAKATKTDDAKVVADFVKANIFSRFGTPRAIISDRGTHFCNRVMEALLKKYNVTHRVSTAYHPQTNGQAEVSNREIKSILEKTVNPNRKDWSMKLDDALWAYRTAYKTPIGMSPFRLMFGKACHLPVELEHKAYWAVKNLNMKLDDVGANRKLQLQELEEIHNDAYESSQIYKEKTKAFHDKMSSRKNFCVGQKVFLFHSRLKLFPGKLHSRWVGPFVVTNVFPHGAVEIKSLSTDKIFKVNGHRLKPFYEGYQVCNMEEMALELPIYAT</sequence>
<dbReference type="EMBL" id="BQNB010015882">
    <property type="protein sequence ID" value="GJT45218.1"/>
    <property type="molecule type" value="Genomic_DNA"/>
</dbReference>
<dbReference type="Gene3D" id="3.30.420.10">
    <property type="entry name" value="Ribonuclease H-like superfamily/Ribonuclease H"/>
    <property type="match status" value="1"/>
</dbReference>
<dbReference type="Pfam" id="PF00665">
    <property type="entry name" value="rve"/>
    <property type="match status" value="1"/>
</dbReference>